<proteinExistence type="predicted"/>
<keyword evidence="1" id="KW-0472">Membrane</keyword>
<organism evidence="2 3">
    <name type="scientific">Natronomicrosphaera hydrolytica</name>
    <dbReference type="NCBI Taxonomy" id="3242702"/>
    <lineage>
        <taxon>Bacteria</taxon>
        <taxon>Pseudomonadati</taxon>
        <taxon>Planctomycetota</taxon>
        <taxon>Phycisphaerae</taxon>
        <taxon>Phycisphaerales</taxon>
        <taxon>Phycisphaeraceae</taxon>
        <taxon>Natronomicrosphaera</taxon>
    </lineage>
</organism>
<protein>
    <recommendedName>
        <fullName evidence="4">PH (Pleckstrin Homology) domain-containing protein</fullName>
    </recommendedName>
</protein>
<feature type="transmembrane region" description="Helical" evidence="1">
    <location>
        <begin position="75"/>
        <end position="95"/>
    </location>
</feature>
<dbReference type="EMBL" id="JBGUBD010000012">
    <property type="protein sequence ID" value="MFA9479797.1"/>
    <property type="molecule type" value="Genomic_DNA"/>
</dbReference>
<name>A0ABV4U937_9BACT</name>
<keyword evidence="1" id="KW-0812">Transmembrane</keyword>
<sequence>MDGSNHARPDDLAALMAPPPTARATLDSNGEDVTIRLKPLGFMATNPDLLWQGPAVIGLWLLGAMMLLNAGSAATAFFFIVMLPTLTLPLAWFMISLHRAIQQAVIDIVDDRLVISCYGVFGLEQDEWPIQRLRACRVVPVPSVGWSLTGSSPALELQLETRRGMQHSFFAGRDELELRWLAHTLEQLVGIPPKPDPTA</sequence>
<keyword evidence="1" id="KW-1133">Transmembrane helix</keyword>
<accession>A0ABV4U937</accession>
<evidence type="ECO:0000313" key="3">
    <source>
        <dbReference type="Proteomes" id="UP001575105"/>
    </source>
</evidence>
<evidence type="ECO:0008006" key="4">
    <source>
        <dbReference type="Google" id="ProtNLM"/>
    </source>
</evidence>
<evidence type="ECO:0000313" key="2">
    <source>
        <dbReference type="EMBL" id="MFA9479797.1"/>
    </source>
</evidence>
<evidence type="ECO:0000256" key="1">
    <source>
        <dbReference type="SAM" id="Phobius"/>
    </source>
</evidence>
<dbReference type="RefSeq" id="WP_425346722.1">
    <property type="nucleotide sequence ID" value="NZ_JBGUBD010000012.1"/>
</dbReference>
<feature type="transmembrane region" description="Helical" evidence="1">
    <location>
        <begin position="49"/>
        <end position="68"/>
    </location>
</feature>
<keyword evidence="3" id="KW-1185">Reference proteome</keyword>
<comment type="caution">
    <text evidence="2">The sequence shown here is derived from an EMBL/GenBank/DDBJ whole genome shotgun (WGS) entry which is preliminary data.</text>
</comment>
<dbReference type="Proteomes" id="UP001575105">
    <property type="component" value="Unassembled WGS sequence"/>
</dbReference>
<gene>
    <name evidence="2" type="ORF">ACERK3_16035</name>
</gene>
<reference evidence="2 3" key="1">
    <citation type="submission" date="2024-08" db="EMBL/GenBank/DDBJ databases">
        <title>Whole-genome sequencing of halo(alkali)philic microorganisms from hypersaline lakes.</title>
        <authorList>
            <person name="Sorokin D.Y."/>
            <person name="Merkel A.Y."/>
            <person name="Messina E."/>
            <person name="Yakimov M."/>
        </authorList>
    </citation>
    <scope>NUCLEOTIDE SEQUENCE [LARGE SCALE GENOMIC DNA]</scope>
    <source>
        <strain evidence="2 3">AB-hyl4</strain>
    </source>
</reference>